<reference evidence="4 5" key="1">
    <citation type="submission" date="2020-12" db="EMBL/GenBank/DDBJ databases">
        <title>A novel species.</title>
        <authorList>
            <person name="Li K."/>
        </authorList>
    </citation>
    <scope>NUCLEOTIDE SEQUENCE [LARGE SCALE GENOMIC DNA]</scope>
    <source>
        <strain evidence="4 5">ZYC-3</strain>
    </source>
</reference>
<dbReference type="EMBL" id="CP066831">
    <property type="protein sequence ID" value="QQM38959.1"/>
    <property type="molecule type" value="Genomic_DNA"/>
</dbReference>
<evidence type="ECO:0000256" key="1">
    <source>
        <dbReference type="SAM" id="MobiDB-lite"/>
    </source>
</evidence>
<dbReference type="InterPro" id="IPR045851">
    <property type="entry name" value="AMP-bd_C_sf"/>
</dbReference>
<evidence type="ECO:0000313" key="4">
    <source>
        <dbReference type="EMBL" id="QQM38959.1"/>
    </source>
</evidence>
<feature type="compositionally biased region" description="Pro residues" evidence="1">
    <location>
        <begin position="507"/>
        <end position="517"/>
    </location>
</feature>
<evidence type="ECO:0000313" key="5">
    <source>
        <dbReference type="Proteomes" id="UP000595636"/>
    </source>
</evidence>
<dbReference type="InterPro" id="IPR042099">
    <property type="entry name" value="ANL_N_sf"/>
</dbReference>
<dbReference type="InterPro" id="IPR025110">
    <property type="entry name" value="AMP-bd_C"/>
</dbReference>
<dbReference type="GO" id="GO:0006631">
    <property type="term" value="P:fatty acid metabolic process"/>
    <property type="evidence" value="ECO:0007669"/>
    <property type="project" value="TreeGrafter"/>
</dbReference>
<feature type="domain" description="AMP-binding enzyme C-terminal" evidence="3">
    <location>
        <begin position="404"/>
        <end position="481"/>
    </location>
</feature>
<dbReference type="RefSeq" id="WP_200394121.1">
    <property type="nucleotide sequence ID" value="NZ_CP066831.1"/>
</dbReference>
<dbReference type="CDD" id="cd04433">
    <property type="entry name" value="AFD_class_I"/>
    <property type="match status" value="1"/>
</dbReference>
<dbReference type="PROSITE" id="PS00455">
    <property type="entry name" value="AMP_BINDING"/>
    <property type="match status" value="1"/>
</dbReference>
<name>A0A7T7KV64_9ACTN</name>
<evidence type="ECO:0000259" key="3">
    <source>
        <dbReference type="Pfam" id="PF13193"/>
    </source>
</evidence>
<dbReference type="AlphaFoldDB" id="A0A7T7KV64"/>
<dbReference type="SUPFAM" id="SSF56801">
    <property type="entry name" value="Acetyl-CoA synthetase-like"/>
    <property type="match status" value="1"/>
</dbReference>
<accession>A0A7T7KV64</accession>
<dbReference type="Pfam" id="PF00501">
    <property type="entry name" value="AMP-binding"/>
    <property type="match status" value="1"/>
</dbReference>
<dbReference type="GO" id="GO:0031956">
    <property type="term" value="F:medium-chain fatty acid-CoA ligase activity"/>
    <property type="evidence" value="ECO:0007669"/>
    <property type="project" value="TreeGrafter"/>
</dbReference>
<dbReference type="InterPro" id="IPR020845">
    <property type="entry name" value="AMP-binding_CS"/>
</dbReference>
<protein>
    <submittedName>
        <fullName evidence="4">Acyl--CoA ligase</fullName>
    </submittedName>
</protein>
<dbReference type="Proteomes" id="UP000595636">
    <property type="component" value="Chromosome"/>
</dbReference>
<proteinExistence type="predicted"/>
<dbReference type="PANTHER" id="PTHR43201:SF32">
    <property type="entry name" value="2-SUCCINYLBENZOATE--COA LIGASE, CHLOROPLASTIC_PEROXISOMAL"/>
    <property type="match status" value="1"/>
</dbReference>
<sequence length="532" mass="56117">MRQTVRAFQERAEEADFTAVVDDTGPHTARELLARAADLADTMTPDGTPGGTVLLQADNTWRTVAATLAVGMTGGVLALVNRHTTRAEFAAALEDIRPDVVIAEPAALQEWHGRDGMPGARQDEALDGWTVLAGRGPRDVSRWSGGALIGLTSGSTGRPKGVVQSESALRYACSSTADINGLCDGDAVAAVVPLSSTAAYCFGVCMALMLGGPLVLSGRWDREEALARMAAHDVRWTMCVPTMALQMGSAAAGSRVLEGVRSITVGGGPMDRGALARAERSLGTRILRVFGMSECLGHTSPRPEDPEELRLDRDGRPFPGTELRAVTPDGTVLGPGRTGRAEVRGPSLFLGYARDGKVEPPALTPDGFFPTGDLLMTGDDGTVTIMGREKDVIIRGGRNLDITEIERAVAGHPSVAHVCVTPVPDPLLGERAAVLVVPVDSGDALGLDEITAHLARTGLSKAKWPEFSFTVGELPQTTVGKLDRSGARELARELHARLSAEPEPEPEPTPKPSPEQTPAPESEQEPPRQGDA</sequence>
<dbReference type="Pfam" id="PF13193">
    <property type="entry name" value="AMP-binding_C"/>
    <property type="match status" value="1"/>
</dbReference>
<dbReference type="Gene3D" id="3.40.50.12780">
    <property type="entry name" value="N-terminal domain of ligase-like"/>
    <property type="match status" value="1"/>
</dbReference>
<dbReference type="KEGG" id="slf:JEQ17_05385"/>
<keyword evidence="5" id="KW-1185">Reference proteome</keyword>
<dbReference type="PANTHER" id="PTHR43201">
    <property type="entry name" value="ACYL-COA SYNTHETASE"/>
    <property type="match status" value="1"/>
</dbReference>
<gene>
    <name evidence="4" type="ORF">JEQ17_05385</name>
</gene>
<keyword evidence="4" id="KW-0436">Ligase</keyword>
<feature type="region of interest" description="Disordered" evidence="1">
    <location>
        <begin position="495"/>
        <end position="532"/>
    </location>
</feature>
<dbReference type="Gene3D" id="3.30.300.30">
    <property type="match status" value="1"/>
</dbReference>
<dbReference type="InterPro" id="IPR000873">
    <property type="entry name" value="AMP-dep_synth/lig_dom"/>
</dbReference>
<evidence type="ECO:0000259" key="2">
    <source>
        <dbReference type="Pfam" id="PF00501"/>
    </source>
</evidence>
<organism evidence="4 5">
    <name type="scientific">Streptomyces liliifuscus</name>
    <dbReference type="NCBI Taxonomy" id="2797636"/>
    <lineage>
        <taxon>Bacteria</taxon>
        <taxon>Bacillati</taxon>
        <taxon>Actinomycetota</taxon>
        <taxon>Actinomycetes</taxon>
        <taxon>Kitasatosporales</taxon>
        <taxon>Streptomycetaceae</taxon>
        <taxon>Streptomyces</taxon>
    </lineage>
</organism>
<feature type="domain" description="AMP-dependent synthetase/ligase" evidence="2">
    <location>
        <begin position="12"/>
        <end position="352"/>
    </location>
</feature>